<feature type="compositionally biased region" description="Basic and acidic residues" evidence="1">
    <location>
        <begin position="26"/>
        <end position="49"/>
    </location>
</feature>
<comment type="caution">
    <text evidence="3">The sequence shown here is derived from an EMBL/GenBank/DDBJ whole genome shotgun (WGS) entry which is preliminary data.</text>
</comment>
<proteinExistence type="predicted"/>
<dbReference type="Proteomes" id="UP000306509">
    <property type="component" value="Unassembled WGS sequence"/>
</dbReference>
<reference evidence="3 4" key="1">
    <citation type="journal article" date="2019" name="Anaerobe">
        <title>Detection of Robinsoniella peoriensis in multiple bone samples of a trauma patient.</title>
        <authorList>
            <person name="Schrottner P."/>
            <person name="Hartwich K."/>
            <person name="Bunk B."/>
            <person name="Schober I."/>
            <person name="Helbig S."/>
            <person name="Rudolph W.W."/>
            <person name="Gunzer F."/>
        </authorList>
    </citation>
    <scope>NUCLEOTIDE SEQUENCE [LARGE SCALE GENOMIC DNA]</scope>
    <source>
        <strain evidence="3 4">DSM 106044</strain>
    </source>
</reference>
<dbReference type="Pfam" id="PF26551">
    <property type="entry name" value="DUF8180"/>
    <property type="match status" value="1"/>
</dbReference>
<dbReference type="InterPro" id="IPR058493">
    <property type="entry name" value="DUF8180"/>
</dbReference>
<feature type="domain" description="DUF8180" evidence="2">
    <location>
        <begin position="79"/>
        <end position="134"/>
    </location>
</feature>
<dbReference type="RefSeq" id="WP_138001688.1">
    <property type="nucleotide sequence ID" value="NZ_QGQD01000009.1"/>
</dbReference>
<dbReference type="EMBL" id="QGQD01000009">
    <property type="protein sequence ID" value="TLD02632.1"/>
    <property type="molecule type" value="Genomic_DNA"/>
</dbReference>
<evidence type="ECO:0000256" key="1">
    <source>
        <dbReference type="SAM" id="MobiDB-lite"/>
    </source>
</evidence>
<protein>
    <recommendedName>
        <fullName evidence="2">DUF8180 domain-containing protein</fullName>
    </recommendedName>
</protein>
<accession>A0A4U8QC13</accession>
<dbReference type="STRING" id="180332.GCA_000797495_04545"/>
<evidence type="ECO:0000313" key="3">
    <source>
        <dbReference type="EMBL" id="TLD02632.1"/>
    </source>
</evidence>
<gene>
    <name evidence="3" type="ORF">DSM106044_00444</name>
</gene>
<name>A0A4U8QC13_9FIRM</name>
<organism evidence="3 4">
    <name type="scientific">Robinsoniella peoriensis</name>
    <dbReference type="NCBI Taxonomy" id="180332"/>
    <lineage>
        <taxon>Bacteria</taxon>
        <taxon>Bacillati</taxon>
        <taxon>Bacillota</taxon>
        <taxon>Clostridia</taxon>
        <taxon>Lachnospirales</taxon>
        <taxon>Lachnospiraceae</taxon>
        <taxon>Robinsoniella</taxon>
    </lineage>
</organism>
<sequence>MHLVKDENGNICAHAHEHVHPHTHTYEHNHAHDHEHGHEEEHKHSHDESCSCDSTSCNESSCGCGCGSGEENPNKENIALLTYMLQHNEHHAAELDQMAAKLRTAGAEGAAEQIKKAVDEFQKGNMYLGVALAMVKEQQ</sequence>
<evidence type="ECO:0000313" key="4">
    <source>
        <dbReference type="Proteomes" id="UP000306509"/>
    </source>
</evidence>
<feature type="region of interest" description="Disordered" evidence="1">
    <location>
        <begin position="26"/>
        <end position="50"/>
    </location>
</feature>
<keyword evidence="4" id="KW-1185">Reference proteome</keyword>
<evidence type="ECO:0000259" key="2">
    <source>
        <dbReference type="Pfam" id="PF26551"/>
    </source>
</evidence>
<dbReference type="AlphaFoldDB" id="A0A4U8QC13"/>